<feature type="region of interest" description="Disordered" evidence="1">
    <location>
        <begin position="81"/>
        <end position="102"/>
    </location>
</feature>
<feature type="compositionally biased region" description="Basic and acidic residues" evidence="1">
    <location>
        <begin position="89"/>
        <end position="102"/>
    </location>
</feature>
<evidence type="ECO:0000313" key="2">
    <source>
        <dbReference type="EMBL" id="EFO12876.2"/>
    </source>
</evidence>
<dbReference type="InParanoid" id="A0A1S0TF94"/>
<sequence length="102" mass="11779">LTEEVAGRLCQTLFHEFYPNRQGNYSLQYAFHLFCHHLLRSTGQHSNYKGANGKTESFDLSVNGEQMGNLWLLAEVAAKSAESRSSNWKTDRVKLNKPRREY</sequence>
<organism evidence="2">
    <name type="scientific">Loa loa</name>
    <name type="common">Eye worm</name>
    <name type="synonym">Filaria loa</name>
    <dbReference type="NCBI Taxonomy" id="7209"/>
    <lineage>
        <taxon>Eukaryota</taxon>
        <taxon>Metazoa</taxon>
        <taxon>Ecdysozoa</taxon>
        <taxon>Nematoda</taxon>
        <taxon>Chromadorea</taxon>
        <taxon>Rhabditida</taxon>
        <taxon>Spirurina</taxon>
        <taxon>Spiruromorpha</taxon>
        <taxon>Filarioidea</taxon>
        <taxon>Onchocercidae</taxon>
        <taxon>Loa</taxon>
    </lineage>
</organism>
<reference evidence="2" key="1">
    <citation type="submission" date="2012-04" db="EMBL/GenBank/DDBJ databases">
        <title>The Genome Sequence of Loa loa.</title>
        <authorList>
            <consortium name="The Broad Institute Genome Sequencing Platform"/>
            <consortium name="Broad Institute Genome Sequencing Center for Infectious Disease"/>
            <person name="Nutman T.B."/>
            <person name="Fink D.L."/>
            <person name="Russ C."/>
            <person name="Young S."/>
            <person name="Zeng Q."/>
            <person name="Gargeya S."/>
            <person name="Alvarado L."/>
            <person name="Berlin A."/>
            <person name="Chapman S.B."/>
            <person name="Chen Z."/>
            <person name="Freedman E."/>
            <person name="Gellesch M."/>
            <person name="Goldberg J."/>
            <person name="Griggs A."/>
            <person name="Gujja S."/>
            <person name="Heilman E.R."/>
            <person name="Heiman D."/>
            <person name="Howarth C."/>
            <person name="Mehta T."/>
            <person name="Neiman D."/>
            <person name="Pearson M."/>
            <person name="Roberts A."/>
            <person name="Saif S."/>
            <person name="Shea T."/>
            <person name="Shenoy N."/>
            <person name="Sisk P."/>
            <person name="Stolte C."/>
            <person name="Sykes S."/>
            <person name="White J."/>
            <person name="Yandava C."/>
            <person name="Haas B."/>
            <person name="Henn M.R."/>
            <person name="Nusbaum C."/>
            <person name="Birren B."/>
        </authorList>
    </citation>
    <scope>NUCLEOTIDE SEQUENCE [LARGE SCALE GENOMIC DNA]</scope>
</reference>
<dbReference type="KEGG" id="loa:LOAG_15655"/>
<evidence type="ECO:0000256" key="1">
    <source>
        <dbReference type="SAM" id="MobiDB-lite"/>
    </source>
</evidence>
<gene>
    <name evidence="2" type="ORF">LOAG_15655</name>
</gene>
<dbReference type="AlphaFoldDB" id="A0A1S0TF94"/>
<protein>
    <submittedName>
        <fullName evidence="2">Uncharacterized protein</fullName>
    </submittedName>
</protein>
<dbReference type="RefSeq" id="XP_020300928.1">
    <property type="nucleotide sequence ID" value="XM_020448961.1"/>
</dbReference>
<dbReference type="CTD" id="9953148"/>
<proteinExistence type="predicted"/>
<dbReference type="GeneID" id="9953148"/>
<accession>A0A1S0TF94</accession>
<dbReference type="EMBL" id="JH714428">
    <property type="protein sequence ID" value="EFO12876.2"/>
    <property type="molecule type" value="Genomic_DNA"/>
</dbReference>
<feature type="non-terminal residue" evidence="2">
    <location>
        <position position="1"/>
    </location>
</feature>
<name>A0A1S0TF94_LOALO</name>